<dbReference type="GO" id="GO:0005737">
    <property type="term" value="C:cytoplasm"/>
    <property type="evidence" value="ECO:0007669"/>
    <property type="project" value="TreeGrafter"/>
</dbReference>
<feature type="region of interest" description="Disordered" evidence="1">
    <location>
        <begin position="110"/>
        <end position="175"/>
    </location>
</feature>
<feature type="compositionally biased region" description="Basic and acidic residues" evidence="1">
    <location>
        <begin position="110"/>
        <end position="119"/>
    </location>
</feature>
<name>A0A2S4V2H8_9BASI</name>
<feature type="region of interest" description="Disordered" evidence="1">
    <location>
        <begin position="205"/>
        <end position="253"/>
    </location>
</feature>
<evidence type="ECO:0000313" key="4">
    <source>
        <dbReference type="Proteomes" id="UP000239156"/>
    </source>
</evidence>
<dbReference type="VEuPathDB" id="FungiDB:PSHT_08208"/>
<dbReference type="VEuPathDB" id="FungiDB:PSTT_10949"/>
<feature type="region of interest" description="Disordered" evidence="1">
    <location>
        <begin position="1"/>
        <end position="30"/>
    </location>
</feature>
<feature type="compositionally biased region" description="Acidic residues" evidence="1">
    <location>
        <begin position="217"/>
        <end position="233"/>
    </location>
</feature>
<dbReference type="GO" id="GO:0005634">
    <property type="term" value="C:nucleus"/>
    <property type="evidence" value="ECO:0007669"/>
    <property type="project" value="TreeGrafter"/>
</dbReference>
<dbReference type="Pfam" id="PF08553">
    <property type="entry name" value="VID27"/>
    <property type="match status" value="1"/>
</dbReference>
<feature type="compositionally biased region" description="Basic and acidic residues" evidence="1">
    <location>
        <begin position="206"/>
        <end position="216"/>
    </location>
</feature>
<evidence type="ECO:0000259" key="2">
    <source>
        <dbReference type="Pfam" id="PF08553"/>
    </source>
</evidence>
<dbReference type="EMBL" id="PKSL01000122">
    <property type="protein sequence ID" value="POW03635.1"/>
    <property type="molecule type" value="Genomic_DNA"/>
</dbReference>
<dbReference type="InterPro" id="IPR036322">
    <property type="entry name" value="WD40_repeat_dom_sf"/>
</dbReference>
<protein>
    <recommendedName>
        <fullName evidence="2">Vacuolar import/degradation Vid27 C-terminal domain-containing protein</fullName>
    </recommendedName>
</protein>
<sequence length="618" mass="67823">MGTYGIRPSGYDSASSSDSDDDSNNGGDARDLLAAKDIEIAELRERLKQFEMEAAANQAQISPGQVNQPTPSSVNGSGCASTSLVKASEFASRGPSTSLVKASESALTIHKETSVDRPKQLQILPADHAGSPSAVSKRPEMTSPNNYEASLIRSTSRTTTLVTRTSLPGPAPNNGIQQHLAVEIRSETSVAQSWTCVKHNAISHDIYGEESDRQDTGESEETGEEGITSDDEDQNPRMQAFRPKLSSGSSTHEHHAMGYDGLSCVIGGNTVTMYNDESSNGEKLKFMGRIPRISTPDGKRDLDVSKAMLHMQDGHLILKDKYSPNSLYNLDIEVGKVVNEWKVGREPLVDFCPREKYSQMSPETTMMGATSDSFFVIDPRIGGDFKGATMSYRTQTKFSCVVTTERGWTAVGSYKGDIRLYDSIGKRAKSWFQGFKGPVLALDVSGDGAYLVATFEAFLVLFDCGIGFNKSISNSVNGCGIMFDLTKAHKSYVSQCDHIPIRYKPAKFNLGPGTLEKIITTTIGPYLIAFNLESILNRKPEYEIKRYQDNVVTDSFRWNNDKDIVSKFVVTTPTNVFIQKRSKLSTSHRHSLDSRNNPPSNLVRTGRYSLGSSLQRRG</sequence>
<dbReference type="PANTHER" id="PTHR31913:SF0">
    <property type="entry name" value="VACUOLAR IMPORT AND DEGRADATION PROTEIN 27"/>
    <property type="match status" value="1"/>
</dbReference>
<feature type="region of interest" description="Disordered" evidence="1">
    <location>
        <begin position="59"/>
        <end position="80"/>
    </location>
</feature>
<evidence type="ECO:0000313" key="3">
    <source>
        <dbReference type="EMBL" id="POW03635.1"/>
    </source>
</evidence>
<feature type="compositionally biased region" description="Polar residues" evidence="1">
    <location>
        <begin position="594"/>
        <end position="603"/>
    </location>
</feature>
<gene>
    <name evidence="3" type="ORF">PSTT_10949</name>
</gene>
<organism evidence="3 4">
    <name type="scientific">Puccinia striiformis</name>
    <dbReference type="NCBI Taxonomy" id="27350"/>
    <lineage>
        <taxon>Eukaryota</taxon>
        <taxon>Fungi</taxon>
        <taxon>Dikarya</taxon>
        <taxon>Basidiomycota</taxon>
        <taxon>Pucciniomycotina</taxon>
        <taxon>Pucciniomycetes</taxon>
        <taxon>Pucciniales</taxon>
        <taxon>Pucciniaceae</taxon>
        <taxon>Puccinia</taxon>
    </lineage>
</organism>
<feature type="region of interest" description="Disordered" evidence="1">
    <location>
        <begin position="587"/>
        <end position="618"/>
    </location>
</feature>
<feature type="compositionally biased region" description="Low complexity" evidence="1">
    <location>
        <begin position="150"/>
        <end position="167"/>
    </location>
</feature>
<keyword evidence="4" id="KW-1185">Reference proteome</keyword>
<dbReference type="Gene3D" id="2.130.10.10">
    <property type="entry name" value="YVTN repeat-like/Quinoprotein amine dehydrogenase"/>
    <property type="match status" value="1"/>
</dbReference>
<dbReference type="Proteomes" id="UP000239156">
    <property type="component" value="Unassembled WGS sequence"/>
</dbReference>
<proteinExistence type="predicted"/>
<comment type="caution">
    <text evidence="3">The sequence shown here is derived from an EMBL/GenBank/DDBJ whole genome shotgun (WGS) entry which is preliminary data.</text>
</comment>
<evidence type="ECO:0000256" key="1">
    <source>
        <dbReference type="SAM" id="MobiDB-lite"/>
    </source>
</evidence>
<dbReference type="AlphaFoldDB" id="A0A2S4V2H8"/>
<dbReference type="InterPro" id="IPR013863">
    <property type="entry name" value="VID27_C"/>
</dbReference>
<dbReference type="InterPro" id="IPR040458">
    <property type="entry name" value="Vid27"/>
</dbReference>
<dbReference type="InterPro" id="IPR015943">
    <property type="entry name" value="WD40/YVTN_repeat-like_dom_sf"/>
</dbReference>
<accession>A0A2S4V2H8</accession>
<reference evidence="3" key="1">
    <citation type="submission" date="2017-12" db="EMBL/GenBank/DDBJ databases">
        <title>Gene loss provides genomic basis for host adaptation in cereal stripe rust fungi.</title>
        <authorList>
            <person name="Xia C."/>
        </authorList>
    </citation>
    <scope>NUCLEOTIDE SEQUENCE [LARGE SCALE GENOMIC DNA]</scope>
    <source>
        <strain evidence="3">93-210</strain>
    </source>
</reference>
<dbReference type="PANTHER" id="PTHR31913">
    <property type="entry name" value="VACUOLAR IMPORT AND DEGRADATION PROTEIN 27"/>
    <property type="match status" value="1"/>
</dbReference>
<dbReference type="SUPFAM" id="SSF50978">
    <property type="entry name" value="WD40 repeat-like"/>
    <property type="match status" value="1"/>
</dbReference>
<feature type="domain" description="Vacuolar import/degradation Vid27 C-terminal" evidence="2">
    <location>
        <begin position="262"/>
        <end position="593"/>
    </location>
</feature>